<evidence type="ECO:0000259" key="5">
    <source>
        <dbReference type="Pfam" id="PF01048"/>
    </source>
</evidence>
<dbReference type="OrthoDB" id="1523230at2"/>
<comment type="catalytic activity">
    <reaction evidence="4">
        <text>S-methyl-5'-thioadenosine + phosphate = 5-(methylsulfanyl)-alpha-D-ribose 1-phosphate + adenine</text>
        <dbReference type="Rhea" id="RHEA:11852"/>
        <dbReference type="ChEBI" id="CHEBI:16708"/>
        <dbReference type="ChEBI" id="CHEBI:17509"/>
        <dbReference type="ChEBI" id="CHEBI:43474"/>
        <dbReference type="ChEBI" id="CHEBI:58533"/>
        <dbReference type="EC" id="2.4.2.28"/>
    </reaction>
</comment>
<feature type="binding site" evidence="4">
    <location>
        <position position="198"/>
    </location>
    <ligand>
        <name>phosphate</name>
        <dbReference type="ChEBI" id="CHEBI:43474"/>
    </ligand>
</feature>
<dbReference type="CDD" id="cd09010">
    <property type="entry name" value="MTAP_SsMTAPII_like_MTIP"/>
    <property type="match status" value="1"/>
</dbReference>
<dbReference type="GO" id="GO:0006166">
    <property type="term" value="P:purine ribonucleoside salvage"/>
    <property type="evidence" value="ECO:0007669"/>
    <property type="project" value="UniProtKB-KW"/>
</dbReference>
<dbReference type="Gene3D" id="3.40.50.1580">
    <property type="entry name" value="Nucleoside phosphorylase domain"/>
    <property type="match status" value="1"/>
</dbReference>
<dbReference type="InterPro" id="IPR000845">
    <property type="entry name" value="Nucleoside_phosphorylase_d"/>
</dbReference>
<dbReference type="GO" id="GO:0019509">
    <property type="term" value="P:L-methionine salvage from methylthioadenosine"/>
    <property type="evidence" value="ECO:0007669"/>
    <property type="project" value="UniProtKB-UniRule"/>
</dbReference>
<dbReference type="GO" id="GO:0017061">
    <property type="term" value="F:S-methyl-5-thioadenosine phosphorylase activity"/>
    <property type="evidence" value="ECO:0007669"/>
    <property type="project" value="UniProtKB-UniRule"/>
</dbReference>
<dbReference type="AlphaFoldDB" id="A0A171DI05"/>
<protein>
    <recommendedName>
        <fullName evidence="4">S-methyl-5'-thioadenosine phosphorylase</fullName>
        <ecNumber evidence="4">2.4.2.28</ecNumber>
    </recommendedName>
    <alternativeName>
        <fullName evidence="4">5'-methylthioadenosine phosphorylase</fullName>
        <shortName evidence="4">MTA phosphorylase</shortName>
        <shortName evidence="4">MTAP</shortName>
    </alternativeName>
</protein>
<accession>A0A171DI05</accession>
<evidence type="ECO:0000313" key="7">
    <source>
        <dbReference type="Proteomes" id="UP000182631"/>
    </source>
</evidence>
<feature type="binding site" evidence="4">
    <location>
        <position position="197"/>
    </location>
    <ligand>
        <name>substrate</name>
    </ligand>
</feature>
<feature type="domain" description="Nucleoside phosphorylase" evidence="5">
    <location>
        <begin position="14"/>
        <end position="256"/>
    </location>
</feature>
<comment type="function">
    <text evidence="4">Catalyzes the reversible phosphorylation of S-methyl-5'-thioadenosine (MTA) to adenine and 5-methylthioribose-1-phosphate. Involved in the breakdown of MTA, a major by-product of polyamine biosynthesis. Responsible for the first step in the methionine salvage pathway after MTA has been generated from S-adenosylmethionine. Has broad substrate specificity with 6-aminopurine nucleosides as preferred substrates.</text>
</comment>
<evidence type="ECO:0000313" key="6">
    <source>
        <dbReference type="EMBL" id="SAY39464.1"/>
    </source>
</evidence>
<evidence type="ECO:0000256" key="2">
    <source>
        <dbReference type="ARBA" id="ARBA00022679"/>
    </source>
</evidence>
<dbReference type="EMBL" id="FITM01000175">
    <property type="protein sequence ID" value="SAY39464.1"/>
    <property type="molecule type" value="Genomic_DNA"/>
</dbReference>
<comment type="similarity">
    <text evidence="4">Belongs to the PNP/MTAP phosphorylase family. MTAP subfamily.</text>
</comment>
<feature type="site" description="Important for substrate specificity" evidence="4">
    <location>
        <position position="234"/>
    </location>
</feature>
<dbReference type="FunFam" id="3.40.50.1580:FF:000012">
    <property type="entry name" value="Probable 6-oxopurine nucleoside phosphorylase"/>
    <property type="match status" value="1"/>
</dbReference>
<dbReference type="RefSeq" id="WP_081340282.1">
    <property type="nucleotide sequence ID" value="NZ_FITM01000175.1"/>
</dbReference>
<comment type="subunit">
    <text evidence="4">Homohexamer. Dimer of a homotrimer.</text>
</comment>
<dbReference type="UniPathway" id="UPA00904">
    <property type="reaction ID" value="UER00873"/>
</dbReference>
<feature type="site" description="Important for substrate specificity" evidence="4">
    <location>
        <position position="179"/>
    </location>
</feature>
<keyword evidence="3 4" id="KW-0660">Purine salvage</keyword>
<feature type="binding site" evidence="4">
    <location>
        <begin position="221"/>
        <end position="223"/>
    </location>
    <ligand>
        <name>substrate</name>
    </ligand>
</feature>
<dbReference type="PANTHER" id="PTHR42679">
    <property type="entry name" value="S-METHYL-5'-THIOADENOSINE PHOSPHORYLASE"/>
    <property type="match status" value="1"/>
</dbReference>
<feature type="binding site" evidence="4">
    <location>
        <position position="21"/>
    </location>
    <ligand>
        <name>phosphate</name>
        <dbReference type="ChEBI" id="CHEBI:43474"/>
    </ligand>
</feature>
<dbReference type="NCBIfam" id="TIGR01694">
    <property type="entry name" value="MTAP"/>
    <property type="match status" value="1"/>
</dbReference>
<comment type="caution">
    <text evidence="4">Lacks conserved residue(s) required for the propagation of feature annotation.</text>
</comment>
<evidence type="ECO:0000256" key="3">
    <source>
        <dbReference type="ARBA" id="ARBA00022726"/>
    </source>
</evidence>
<dbReference type="InterPro" id="IPR035994">
    <property type="entry name" value="Nucleoside_phosphorylase_sf"/>
</dbReference>
<organism evidence="6 7">
    <name type="scientific">Candidatus Synechococcus spongiarum</name>
    <dbReference type="NCBI Taxonomy" id="431041"/>
    <lineage>
        <taxon>Bacteria</taxon>
        <taxon>Bacillati</taxon>
        <taxon>Cyanobacteriota</taxon>
        <taxon>Cyanophyceae</taxon>
        <taxon>Synechococcales</taxon>
        <taxon>Synechococcaceae</taxon>
        <taxon>Synechococcus</taxon>
    </lineage>
</organism>
<sequence>MNTGMTADASRELTVAVIGGSGLYAMEGLEVMREHRIETPFGPPSDLLMEGHLNGTPVVFMARHGRHHHLLPTEVPYRANIWALRSLGVRYLIGCCAVGSLQESIRIQDAVVPDQFMDRTVNRRASFFGEGCVAHIGFADPCCPVLSQRLHQAAARTMTSGHTAHDGGTYVCIEGPAFSTRAESELYRRWQGDVIGMTSLTEAKLAREAEIAYACLAMVTDYDCWHDGHDSVSVEMVLANLRANATTIQMILQACLPALTAEQPESPTHSALATALLTAPDQVPGPTRQRLDLFTQPYWGPYQP</sequence>
<reference evidence="7" key="1">
    <citation type="submission" date="2016-02" db="EMBL/GenBank/DDBJ databases">
        <authorList>
            <person name="liu f."/>
        </authorList>
    </citation>
    <scope>NUCLEOTIDE SEQUENCE [LARGE SCALE GENOMIC DNA]</scope>
</reference>
<comment type="pathway">
    <text evidence="4">Amino-acid biosynthesis; L-methionine biosynthesis via salvage pathway; S-methyl-5-thio-alpha-D-ribose 1-phosphate from S-methyl-5'-thioadenosine (phosphorylase route): step 1/1.</text>
</comment>
<dbReference type="Pfam" id="PF01048">
    <property type="entry name" value="PNP_UDP_1"/>
    <property type="match status" value="1"/>
</dbReference>
<feature type="binding site" evidence="4">
    <location>
        <begin position="63"/>
        <end position="64"/>
    </location>
    <ligand>
        <name>phosphate</name>
        <dbReference type="ChEBI" id="CHEBI:43474"/>
    </ligand>
</feature>
<dbReference type="PANTHER" id="PTHR42679:SF2">
    <property type="entry name" value="S-METHYL-5'-THIOADENOSINE PHOSPHORYLASE"/>
    <property type="match status" value="1"/>
</dbReference>
<proteinExistence type="inferred from homology"/>
<dbReference type="Proteomes" id="UP000182631">
    <property type="component" value="Unassembled WGS sequence"/>
</dbReference>
<dbReference type="GO" id="GO:0005829">
    <property type="term" value="C:cytosol"/>
    <property type="evidence" value="ECO:0007669"/>
    <property type="project" value="TreeGrafter"/>
</dbReference>
<gene>
    <name evidence="4" type="primary">mtnP</name>
    <name evidence="6" type="ORF">FLM9_1628</name>
</gene>
<keyword evidence="7" id="KW-1185">Reference proteome</keyword>
<keyword evidence="2 4" id="KW-0808">Transferase</keyword>
<dbReference type="InterPro" id="IPR010044">
    <property type="entry name" value="MTAP"/>
</dbReference>
<dbReference type="EC" id="2.4.2.28" evidence="4"/>
<name>A0A171DI05_9SYNE</name>
<dbReference type="HAMAP" id="MF_01963">
    <property type="entry name" value="MTAP"/>
    <property type="match status" value="1"/>
</dbReference>
<evidence type="ECO:0000256" key="4">
    <source>
        <dbReference type="HAMAP-Rule" id="MF_01963"/>
    </source>
</evidence>
<dbReference type="SUPFAM" id="SSF53167">
    <property type="entry name" value="Purine and uridine phosphorylases"/>
    <property type="match status" value="1"/>
</dbReference>
<evidence type="ECO:0000256" key="1">
    <source>
        <dbReference type="ARBA" id="ARBA00022676"/>
    </source>
</evidence>
<keyword evidence="1 4" id="KW-0328">Glycosyltransferase</keyword>